<dbReference type="GO" id="GO:0003690">
    <property type="term" value="F:double-stranded DNA binding"/>
    <property type="evidence" value="ECO:0007669"/>
    <property type="project" value="TreeGrafter"/>
</dbReference>
<dbReference type="GO" id="GO:0004386">
    <property type="term" value="F:helicase activity"/>
    <property type="evidence" value="ECO:0007669"/>
    <property type="project" value="UniProtKB-KW"/>
</dbReference>
<reference evidence="13" key="1">
    <citation type="submission" date="2023-01" db="EMBL/GenBank/DDBJ databases">
        <title>Metagenome sequencing of chrysophaentin producing Chrysophaeum taylorii.</title>
        <authorList>
            <person name="Davison J."/>
            <person name="Bewley C."/>
        </authorList>
    </citation>
    <scope>NUCLEOTIDE SEQUENCE</scope>
    <source>
        <strain evidence="13">NIES-1699</strain>
    </source>
</reference>
<dbReference type="InterPro" id="IPR036465">
    <property type="entry name" value="vWFA_dom_sf"/>
</dbReference>
<feature type="domain" description="SAP" evidence="12">
    <location>
        <begin position="590"/>
        <end position="624"/>
    </location>
</feature>
<feature type="region of interest" description="Disordered" evidence="11">
    <location>
        <begin position="546"/>
        <end position="571"/>
    </location>
</feature>
<evidence type="ECO:0000313" key="14">
    <source>
        <dbReference type="Proteomes" id="UP001230188"/>
    </source>
</evidence>
<evidence type="ECO:0000256" key="1">
    <source>
        <dbReference type="ARBA" id="ARBA00004123"/>
    </source>
</evidence>
<evidence type="ECO:0000256" key="8">
    <source>
        <dbReference type="ARBA" id="ARBA00023172"/>
    </source>
</evidence>
<organism evidence="13 14">
    <name type="scientific">Chrysophaeum taylorii</name>
    <dbReference type="NCBI Taxonomy" id="2483200"/>
    <lineage>
        <taxon>Eukaryota</taxon>
        <taxon>Sar</taxon>
        <taxon>Stramenopiles</taxon>
        <taxon>Ochrophyta</taxon>
        <taxon>Pelagophyceae</taxon>
        <taxon>Pelagomonadales</taxon>
        <taxon>Pelagomonadaceae</taxon>
        <taxon>Chrysophaeum</taxon>
    </lineage>
</organism>
<evidence type="ECO:0000256" key="11">
    <source>
        <dbReference type="SAM" id="MobiDB-lite"/>
    </source>
</evidence>
<keyword evidence="14" id="KW-1185">Reference proteome</keyword>
<dbReference type="PROSITE" id="PS50800">
    <property type="entry name" value="SAP"/>
    <property type="match status" value="1"/>
</dbReference>
<dbReference type="Pfam" id="PF02735">
    <property type="entry name" value="Ku"/>
    <property type="match status" value="1"/>
</dbReference>
<keyword evidence="10" id="KW-0539">Nucleus</keyword>
<accession>A0AAD7XTY9</accession>
<dbReference type="GO" id="GO:0005524">
    <property type="term" value="F:ATP binding"/>
    <property type="evidence" value="ECO:0007669"/>
    <property type="project" value="UniProtKB-KW"/>
</dbReference>
<evidence type="ECO:0000256" key="10">
    <source>
        <dbReference type="ARBA" id="ARBA00023242"/>
    </source>
</evidence>
<dbReference type="Gene3D" id="2.40.290.10">
    <property type="match status" value="1"/>
</dbReference>
<dbReference type="Gene3D" id="1.10.720.30">
    <property type="entry name" value="SAP domain"/>
    <property type="match status" value="1"/>
</dbReference>
<dbReference type="EMBL" id="JAQMWT010000037">
    <property type="protein sequence ID" value="KAJ8613016.1"/>
    <property type="molecule type" value="Genomic_DNA"/>
</dbReference>
<comment type="subcellular location">
    <subcellularLocation>
        <location evidence="1">Nucleus</location>
    </subcellularLocation>
</comment>
<dbReference type="SUPFAM" id="SSF53300">
    <property type="entry name" value="vWA-like"/>
    <property type="match status" value="1"/>
</dbReference>
<evidence type="ECO:0000259" key="12">
    <source>
        <dbReference type="PROSITE" id="PS50800"/>
    </source>
</evidence>
<dbReference type="InterPro" id="IPR003034">
    <property type="entry name" value="SAP_dom"/>
</dbReference>
<keyword evidence="3" id="KW-0227">DNA damage</keyword>
<keyword evidence="5" id="KW-0347">Helicase</keyword>
<evidence type="ECO:0000313" key="13">
    <source>
        <dbReference type="EMBL" id="KAJ8613016.1"/>
    </source>
</evidence>
<dbReference type="GO" id="GO:0006310">
    <property type="term" value="P:DNA recombination"/>
    <property type="evidence" value="ECO:0007669"/>
    <property type="project" value="UniProtKB-KW"/>
</dbReference>
<name>A0AAD7XTY9_9STRA</name>
<dbReference type="Proteomes" id="UP001230188">
    <property type="component" value="Unassembled WGS sequence"/>
</dbReference>
<proteinExistence type="predicted"/>
<dbReference type="Pfam" id="PF02037">
    <property type="entry name" value="SAP"/>
    <property type="match status" value="1"/>
</dbReference>
<evidence type="ECO:0000256" key="4">
    <source>
        <dbReference type="ARBA" id="ARBA00022801"/>
    </source>
</evidence>
<keyword evidence="9" id="KW-0234">DNA repair</keyword>
<protein>
    <recommendedName>
        <fullName evidence="12">SAP domain-containing protein</fullName>
    </recommendedName>
</protein>
<keyword evidence="6" id="KW-0067">ATP-binding</keyword>
<evidence type="ECO:0000256" key="7">
    <source>
        <dbReference type="ARBA" id="ARBA00023125"/>
    </source>
</evidence>
<sequence length="631" mass="69606">MAEVEVHEEEEEEEEVTSERTVFLIDGSASMFEAVGGDDDEDSDTEAALVLRSSSTRFEAAMMYVLRYVRARIRLGKAAKAGVVVYGDGESKRAIAAVELGPCGPRAAKELLGALGDGVFRKPSDVSSWLDADRAVQHPHALRSALWAAINMHEAQADHRASTKRVVAVTSSLTPCEGNEAEVLFTFGRDCADRGIELNVALFDSHRELRTDRLASFWRPMLEKHAAALKSSGAVEWVELVSNAAEFVRGSVGESAPLRKSRSKKYRLVVWGEEDDEDGLACYVGLAKHLRPRGKPMPKKFHNEENKEVTMVSKRYCAVVGRLLPPHLMRKYVGAGLDGRAYVEDDEREACANLELGEDRIALIGFVEDDPTLDGWLFRDMPKLALPFDAADGDVVGALCGAMLRRRKLALAWRIEIKREPCLVMLQALDRGGLLVVDLPFLGEVRRGALDATDLQPPRSDDLDEAARALVDHLAPPDVVAFARHLANPYLAKFDAYVESLALDLPTTALCDRAKRLSADQFPKQTPALDALELVFLDALDALAPKPADTKPKNKRAASARPPDRDTVPNDLIENIGQEQEDVAAWRDTMMAYTRNALADVCRDRGLAVSGTKPVLVDRIEQYVFHHHEDD</sequence>
<dbReference type="GO" id="GO:0016787">
    <property type="term" value="F:hydrolase activity"/>
    <property type="evidence" value="ECO:0007669"/>
    <property type="project" value="UniProtKB-KW"/>
</dbReference>
<dbReference type="Gene3D" id="3.40.50.410">
    <property type="entry name" value="von Willebrand factor, type A domain"/>
    <property type="match status" value="1"/>
</dbReference>
<evidence type="ECO:0000256" key="6">
    <source>
        <dbReference type="ARBA" id="ARBA00022840"/>
    </source>
</evidence>
<dbReference type="GO" id="GO:0043564">
    <property type="term" value="C:Ku70:Ku80 complex"/>
    <property type="evidence" value="ECO:0007669"/>
    <property type="project" value="TreeGrafter"/>
</dbReference>
<dbReference type="Gene3D" id="4.10.970.10">
    <property type="entry name" value="Ku70, bridge and pillars"/>
    <property type="match status" value="1"/>
</dbReference>
<dbReference type="PANTHER" id="PTHR12604">
    <property type="entry name" value="KU AUTOANTIGEN DNA HELICASE"/>
    <property type="match status" value="1"/>
</dbReference>
<dbReference type="GO" id="GO:0042162">
    <property type="term" value="F:telomeric DNA binding"/>
    <property type="evidence" value="ECO:0007669"/>
    <property type="project" value="TreeGrafter"/>
</dbReference>
<dbReference type="InterPro" id="IPR016194">
    <property type="entry name" value="SPOC-like_C_dom_sf"/>
</dbReference>
<dbReference type="InterPro" id="IPR027388">
    <property type="entry name" value="Ku70_bridge/pillars_dom_sf"/>
</dbReference>
<evidence type="ECO:0000256" key="3">
    <source>
        <dbReference type="ARBA" id="ARBA00022763"/>
    </source>
</evidence>
<evidence type="ECO:0000256" key="2">
    <source>
        <dbReference type="ARBA" id="ARBA00022741"/>
    </source>
</evidence>
<dbReference type="SUPFAM" id="SSF100939">
    <property type="entry name" value="SPOC domain-like"/>
    <property type="match status" value="1"/>
</dbReference>
<keyword evidence="2" id="KW-0547">Nucleotide-binding</keyword>
<evidence type="ECO:0000256" key="5">
    <source>
        <dbReference type="ARBA" id="ARBA00022806"/>
    </source>
</evidence>
<keyword evidence="7" id="KW-0238">DNA-binding</keyword>
<comment type="caution">
    <text evidence="13">The sequence shown here is derived from an EMBL/GenBank/DDBJ whole genome shotgun (WGS) entry which is preliminary data.</text>
</comment>
<gene>
    <name evidence="13" type="ORF">CTAYLR_004068</name>
</gene>
<keyword evidence="4" id="KW-0378">Hydrolase</keyword>
<dbReference type="SMART" id="SM00513">
    <property type="entry name" value="SAP"/>
    <property type="match status" value="1"/>
</dbReference>
<dbReference type="PANTHER" id="PTHR12604:SF2">
    <property type="entry name" value="X-RAY REPAIR CROSS-COMPLEMENTING PROTEIN 6"/>
    <property type="match status" value="1"/>
</dbReference>
<dbReference type="GO" id="GO:0006303">
    <property type="term" value="P:double-strand break repair via nonhomologous end joining"/>
    <property type="evidence" value="ECO:0007669"/>
    <property type="project" value="InterPro"/>
</dbReference>
<dbReference type="InterPro" id="IPR036361">
    <property type="entry name" value="SAP_dom_sf"/>
</dbReference>
<keyword evidence="8" id="KW-0233">DNA recombination</keyword>
<dbReference type="InterPro" id="IPR006164">
    <property type="entry name" value="DNA_bd_Ku70/Ku80"/>
</dbReference>
<dbReference type="GO" id="GO:0000723">
    <property type="term" value="P:telomere maintenance"/>
    <property type="evidence" value="ECO:0007669"/>
    <property type="project" value="TreeGrafter"/>
</dbReference>
<dbReference type="AlphaFoldDB" id="A0AAD7XTY9"/>
<evidence type="ECO:0000256" key="9">
    <source>
        <dbReference type="ARBA" id="ARBA00023204"/>
    </source>
</evidence>